<reference evidence="2 3" key="1">
    <citation type="submission" date="2021-06" db="EMBL/GenBank/DDBJ databases">
        <title>Caerostris extrusa draft genome.</title>
        <authorList>
            <person name="Kono N."/>
            <person name="Arakawa K."/>
        </authorList>
    </citation>
    <scope>NUCLEOTIDE SEQUENCE [LARGE SCALE GENOMIC DNA]</scope>
</reference>
<proteinExistence type="predicted"/>
<keyword evidence="3" id="KW-1185">Reference proteome</keyword>
<evidence type="ECO:0000313" key="2">
    <source>
        <dbReference type="EMBL" id="GIY32169.1"/>
    </source>
</evidence>
<sequence length="215" mass="23342">MARACREGLIASMQLRLQAARPQRPRLGVGRVQRQHRLRLQVLQETSKLLLPSWVSSLSREAINRPPVECCGKPRRSASSQLVCTRTSRPTRGFGAKSIYTVRSSCEQKHIVALRNPELSGDFPPPRGGPNKKPPPCSPVSAPSVNRCLPTFDTTANESASAGREAIAICIMAPSDASSDASLPVERISPNIYGASNSHVPSFSLHISVEIHSFL</sequence>
<dbReference type="Proteomes" id="UP001054945">
    <property type="component" value="Unassembled WGS sequence"/>
</dbReference>
<gene>
    <name evidence="2" type="ORF">CEXT_263441</name>
</gene>
<dbReference type="EMBL" id="BPLR01009464">
    <property type="protein sequence ID" value="GIY32169.1"/>
    <property type="molecule type" value="Genomic_DNA"/>
</dbReference>
<name>A0AAV4SGR4_CAEEX</name>
<comment type="caution">
    <text evidence="2">The sequence shown here is derived from an EMBL/GenBank/DDBJ whole genome shotgun (WGS) entry which is preliminary data.</text>
</comment>
<feature type="compositionally biased region" description="Pro residues" evidence="1">
    <location>
        <begin position="123"/>
        <end position="138"/>
    </location>
</feature>
<evidence type="ECO:0000256" key="1">
    <source>
        <dbReference type="SAM" id="MobiDB-lite"/>
    </source>
</evidence>
<organism evidence="2 3">
    <name type="scientific">Caerostris extrusa</name>
    <name type="common">Bark spider</name>
    <name type="synonym">Caerostris bankana</name>
    <dbReference type="NCBI Taxonomy" id="172846"/>
    <lineage>
        <taxon>Eukaryota</taxon>
        <taxon>Metazoa</taxon>
        <taxon>Ecdysozoa</taxon>
        <taxon>Arthropoda</taxon>
        <taxon>Chelicerata</taxon>
        <taxon>Arachnida</taxon>
        <taxon>Araneae</taxon>
        <taxon>Araneomorphae</taxon>
        <taxon>Entelegynae</taxon>
        <taxon>Araneoidea</taxon>
        <taxon>Araneidae</taxon>
        <taxon>Caerostris</taxon>
    </lineage>
</organism>
<evidence type="ECO:0000313" key="3">
    <source>
        <dbReference type="Proteomes" id="UP001054945"/>
    </source>
</evidence>
<accession>A0AAV4SGR4</accession>
<feature type="region of interest" description="Disordered" evidence="1">
    <location>
        <begin position="117"/>
        <end position="140"/>
    </location>
</feature>
<dbReference type="AlphaFoldDB" id="A0AAV4SGR4"/>
<protein>
    <submittedName>
        <fullName evidence="2">Uncharacterized protein</fullName>
    </submittedName>
</protein>